<evidence type="ECO:0000259" key="1">
    <source>
        <dbReference type="Pfam" id="PF12867"/>
    </source>
</evidence>
<dbReference type="OrthoDB" id="5022306at2"/>
<proteinExistence type="predicted"/>
<dbReference type="EMBL" id="SFCC01000009">
    <property type="protein sequence ID" value="RZQ62402.1"/>
    <property type="molecule type" value="Genomic_DNA"/>
</dbReference>
<gene>
    <name evidence="2" type="ORF">EWH70_19230</name>
</gene>
<sequence>MAVPSRLAPLLDQFDFTRRRLADRLTGPKMDSGDGEYVEVPAITDEEYLWEPVAGCWSIRPRAAGPGPGATLLAGTGPWGRDGGRPHPWPPPFTTIAWRLAHLSEMLALRAEYTTGGHALTEDDVVHHGDAAGGLAAFEAAATAWRDALVTVGDAALDDIGRCRYPYGSDPEDAFVDVVWWVNQELLHHGAEIAMLRDLYRYLR</sequence>
<name>A0A4Q7J6K8_9PSEU</name>
<dbReference type="InterPro" id="IPR034660">
    <property type="entry name" value="DinB/YfiT-like"/>
</dbReference>
<accession>A0A4Q7J6K8</accession>
<comment type="caution">
    <text evidence="2">The sequence shown here is derived from an EMBL/GenBank/DDBJ whole genome shotgun (WGS) entry which is preliminary data.</text>
</comment>
<dbReference type="RefSeq" id="WP_130476829.1">
    <property type="nucleotide sequence ID" value="NZ_SFCC01000009.1"/>
</dbReference>
<reference evidence="2 3" key="1">
    <citation type="submission" date="2019-02" db="EMBL/GenBank/DDBJ databases">
        <title>Draft genome sequence of Amycolatopsis sp. 8-3EHSu isolated from roots of Suaeda maritima.</title>
        <authorList>
            <person name="Duangmal K."/>
            <person name="Chantavorakit T."/>
        </authorList>
    </citation>
    <scope>NUCLEOTIDE SEQUENCE [LARGE SCALE GENOMIC DNA]</scope>
    <source>
        <strain evidence="2 3">8-3EHSu</strain>
    </source>
</reference>
<keyword evidence="3" id="KW-1185">Reference proteome</keyword>
<feature type="domain" description="DinB-like" evidence="1">
    <location>
        <begin position="42"/>
        <end position="193"/>
    </location>
</feature>
<organism evidence="2 3">
    <name type="scientific">Amycolatopsis suaedae</name>
    <dbReference type="NCBI Taxonomy" id="2510978"/>
    <lineage>
        <taxon>Bacteria</taxon>
        <taxon>Bacillati</taxon>
        <taxon>Actinomycetota</taxon>
        <taxon>Actinomycetes</taxon>
        <taxon>Pseudonocardiales</taxon>
        <taxon>Pseudonocardiaceae</taxon>
        <taxon>Amycolatopsis</taxon>
    </lineage>
</organism>
<dbReference type="Pfam" id="PF12867">
    <property type="entry name" value="DinB_2"/>
    <property type="match status" value="1"/>
</dbReference>
<dbReference type="InterPro" id="IPR024775">
    <property type="entry name" value="DinB-like"/>
</dbReference>
<dbReference type="Proteomes" id="UP000292003">
    <property type="component" value="Unassembled WGS sequence"/>
</dbReference>
<protein>
    <submittedName>
        <fullName evidence="2">DinB family protein</fullName>
    </submittedName>
</protein>
<dbReference type="SUPFAM" id="SSF109854">
    <property type="entry name" value="DinB/YfiT-like putative metalloenzymes"/>
    <property type="match status" value="1"/>
</dbReference>
<evidence type="ECO:0000313" key="3">
    <source>
        <dbReference type="Proteomes" id="UP000292003"/>
    </source>
</evidence>
<dbReference type="AlphaFoldDB" id="A0A4Q7J6K8"/>
<evidence type="ECO:0000313" key="2">
    <source>
        <dbReference type="EMBL" id="RZQ62402.1"/>
    </source>
</evidence>